<accession>A0A2X3W0N6</accession>
<dbReference type="InterPro" id="IPR036390">
    <property type="entry name" value="WH_DNA-bd_sf"/>
</dbReference>
<sequence length="207" mass="24070">MNNIILGILMMRRMTAYELRSVIGEHFQSMCSDSLGSIQAALKKLLQSGYVTYDEVTENGRFKKRYAITKEGRQSLIQWIKVPIDMGKTKNMDLGKFLFMGLVSKEEQTYLIDKLIASLQEDYMTLQEIKESLMPELQKSEAIDYFREDTVYLDGICDIKETSDVMQIVDDYSQFSLATLEYGIDLAAFNLAWFKNFKEKHLKRMEE</sequence>
<keyword evidence="3" id="KW-1185">Reference proteome</keyword>
<dbReference type="InterPro" id="IPR036388">
    <property type="entry name" value="WH-like_DNA-bd_sf"/>
</dbReference>
<feature type="domain" description="Transcription regulator PadR N-terminal" evidence="1">
    <location>
        <begin position="5"/>
        <end position="76"/>
    </location>
</feature>
<dbReference type="AlphaFoldDB" id="A0A2X3W0N6"/>
<dbReference type="Proteomes" id="UP000249495">
    <property type="component" value="Chromosome 1"/>
</dbReference>
<dbReference type="Pfam" id="PF03551">
    <property type="entry name" value="PadR"/>
    <property type="match status" value="1"/>
</dbReference>
<dbReference type="SUPFAM" id="SSF46785">
    <property type="entry name" value="Winged helix' DNA-binding domain"/>
    <property type="match status" value="1"/>
</dbReference>
<dbReference type="RefSeq" id="WP_018030273.1">
    <property type="nucleotide sequence ID" value="NZ_JBCLUB010000001.1"/>
</dbReference>
<reference evidence="2 3" key="1">
    <citation type="submission" date="2018-06" db="EMBL/GenBank/DDBJ databases">
        <authorList>
            <consortium name="Pathogen Informatics"/>
            <person name="Doyle S."/>
        </authorList>
    </citation>
    <scope>NUCLEOTIDE SEQUENCE [LARGE SCALE GENOMIC DNA]</scope>
    <source>
        <strain evidence="2 3">NCTC12278</strain>
    </source>
</reference>
<dbReference type="Gene3D" id="1.10.10.10">
    <property type="entry name" value="Winged helix-like DNA-binding domain superfamily/Winged helix DNA-binding domain"/>
    <property type="match status" value="1"/>
</dbReference>
<protein>
    <submittedName>
        <fullName evidence="2">Putative transcriptional regulator, PadR family</fullName>
    </submittedName>
</protein>
<dbReference type="InterPro" id="IPR005149">
    <property type="entry name" value="Tscrpt_reg_PadR_N"/>
</dbReference>
<proteinExistence type="predicted"/>
<organism evidence="2 3">
    <name type="scientific">Streptococcus ferus</name>
    <dbReference type="NCBI Taxonomy" id="1345"/>
    <lineage>
        <taxon>Bacteria</taxon>
        <taxon>Bacillati</taxon>
        <taxon>Bacillota</taxon>
        <taxon>Bacilli</taxon>
        <taxon>Lactobacillales</taxon>
        <taxon>Streptococcaceae</taxon>
        <taxon>Streptococcus</taxon>
    </lineage>
</organism>
<evidence type="ECO:0000313" key="3">
    <source>
        <dbReference type="Proteomes" id="UP000249495"/>
    </source>
</evidence>
<dbReference type="PANTHER" id="PTHR43252">
    <property type="entry name" value="TRANSCRIPTIONAL REGULATOR YQJI"/>
    <property type="match status" value="1"/>
</dbReference>
<dbReference type="KEGG" id="sfer:NCTC12278_01428"/>
<evidence type="ECO:0000259" key="1">
    <source>
        <dbReference type="Pfam" id="PF03551"/>
    </source>
</evidence>
<gene>
    <name evidence="2" type="ORF">NCTC12278_01428</name>
</gene>
<dbReference type="OrthoDB" id="9783723at2"/>
<dbReference type="STRING" id="1123303.GCA_000372425_00945"/>
<evidence type="ECO:0000313" key="2">
    <source>
        <dbReference type="EMBL" id="SQF40849.1"/>
    </source>
</evidence>
<name>A0A2X3W0N6_9STRE</name>
<dbReference type="PANTHER" id="PTHR43252:SF6">
    <property type="entry name" value="NEGATIVE TRANSCRIPTION REGULATOR PADR"/>
    <property type="match status" value="1"/>
</dbReference>
<dbReference type="EMBL" id="LS483343">
    <property type="protein sequence ID" value="SQF40849.1"/>
    <property type="molecule type" value="Genomic_DNA"/>
</dbReference>